<dbReference type="InterPro" id="IPR029058">
    <property type="entry name" value="AB_hydrolase_fold"/>
</dbReference>
<sequence>MSLLLVMETPMPNLLKAATAKAAGLPRQTALYAGNAFDRVFRAASLVQAGQTPFETLHSDGLVSLRYYPPLAEDFIELDDTVIPVQRQSHRTPIVIIPPLAVNMLIYDLFPQRSLVRFLRAKGFEVYLIDWGMPTRAHSHYNLHTYVAELLPASLNRVRQHSGEQELTLHGWSLGGMFTLFYSALSKDQHVRNAVVVGSPIDSHASGLMGLLYQGVSGASDFVQRRTGFKLHDLKPDWFHSPGWANTIGFKLTNPIGSFKGYWELLAKLGDREFVADHATTSAFLDRMVAYPGGIVQDAVVRLLITNQPSRGKIQIGQDVARLENVTSSIFAIAGETDTLAMPDAVAKIQQHIRSVDVTFRVVPGGHMGILAGSKAPKASWLELAEWLAERSD</sequence>
<proteinExistence type="predicted"/>
<dbReference type="InterPro" id="IPR000073">
    <property type="entry name" value="AB_hydrolase_1"/>
</dbReference>
<keyword evidence="3" id="KW-1185">Reference proteome</keyword>
<evidence type="ECO:0000259" key="1">
    <source>
        <dbReference type="Pfam" id="PF00561"/>
    </source>
</evidence>
<dbReference type="EMBL" id="CP007151">
    <property type="protein sequence ID" value="AHI29775.1"/>
    <property type="molecule type" value="Genomic_DNA"/>
</dbReference>
<protein>
    <submittedName>
        <fullName evidence="2">Alpha/beta hydrolase</fullName>
    </submittedName>
</protein>
<dbReference type="AlphaFoldDB" id="W5YL52"/>
<feature type="domain" description="AB hydrolase-1" evidence="1">
    <location>
        <begin position="112"/>
        <end position="205"/>
    </location>
</feature>
<dbReference type="Gene3D" id="3.40.50.1820">
    <property type="entry name" value="alpha/beta hydrolase"/>
    <property type="match status" value="1"/>
</dbReference>
<keyword evidence="2" id="KW-0378">Hydrolase</keyword>
<dbReference type="GO" id="GO:0016787">
    <property type="term" value="F:hydrolase activity"/>
    <property type="evidence" value="ECO:0007669"/>
    <property type="project" value="UniProtKB-KW"/>
</dbReference>
<gene>
    <name evidence="2" type="ORF">AU14_18125</name>
</gene>
<dbReference type="Proteomes" id="UP000061489">
    <property type="component" value="Chromosome"/>
</dbReference>
<dbReference type="PANTHER" id="PTHR36837:SF2">
    <property type="entry name" value="POLY(3-HYDROXYALKANOATE) POLYMERASE SUBUNIT PHAC"/>
    <property type="match status" value="1"/>
</dbReference>
<organism evidence="2 3">
    <name type="scientific">Marinobacter similis</name>
    <dbReference type="NCBI Taxonomy" id="1420916"/>
    <lineage>
        <taxon>Bacteria</taxon>
        <taxon>Pseudomonadati</taxon>
        <taxon>Pseudomonadota</taxon>
        <taxon>Gammaproteobacteria</taxon>
        <taxon>Pseudomonadales</taxon>
        <taxon>Marinobacteraceae</taxon>
        <taxon>Marinobacter</taxon>
    </lineage>
</organism>
<dbReference type="STRING" id="1420916.AU14_18125"/>
<dbReference type="SUPFAM" id="SSF53474">
    <property type="entry name" value="alpha/beta-Hydrolases"/>
    <property type="match status" value="1"/>
</dbReference>
<evidence type="ECO:0000313" key="3">
    <source>
        <dbReference type="Proteomes" id="UP000061489"/>
    </source>
</evidence>
<dbReference type="Pfam" id="PF00561">
    <property type="entry name" value="Abhydrolase_1"/>
    <property type="match status" value="1"/>
</dbReference>
<dbReference type="KEGG" id="msx:AU14_18125"/>
<accession>W5YL52</accession>
<dbReference type="HOGENOM" id="CLU_035017_1_0_6"/>
<reference evidence="2 3" key="1">
    <citation type="journal article" date="2014" name="Genome Announc.">
        <title>Draft Genome Sequences of Marinobacter similis A3d10T and Marinobacter salarius R9SW1T.</title>
        <authorList>
            <person name="Ivanova E.P."/>
            <person name="Ng H.J."/>
            <person name="Webb H.K."/>
            <person name="Feng G."/>
            <person name="Oshima K."/>
            <person name="Hattori M."/>
            <person name="Ohkuma M."/>
            <person name="Sergeev A.F."/>
            <person name="Mikhailov V.V."/>
            <person name="Crawford R.J."/>
            <person name="Sawabe T."/>
        </authorList>
    </citation>
    <scope>NUCLEOTIDE SEQUENCE [LARGE SCALE GENOMIC DNA]</scope>
    <source>
        <strain evidence="2 3">A3d10</strain>
    </source>
</reference>
<dbReference type="PANTHER" id="PTHR36837">
    <property type="entry name" value="POLY(3-HYDROXYALKANOATE) POLYMERASE SUBUNIT PHAC"/>
    <property type="match status" value="1"/>
</dbReference>
<evidence type="ECO:0000313" key="2">
    <source>
        <dbReference type="EMBL" id="AHI29775.1"/>
    </source>
</evidence>
<dbReference type="InterPro" id="IPR051321">
    <property type="entry name" value="PHA/PHB_synthase"/>
</dbReference>
<name>W5YL52_9GAMM</name>